<comment type="caution">
    <text evidence="1">The sequence shown here is derived from an EMBL/GenBank/DDBJ whole genome shotgun (WGS) entry which is preliminary data.</text>
</comment>
<evidence type="ECO:0000313" key="2">
    <source>
        <dbReference type="Proteomes" id="UP000685013"/>
    </source>
</evidence>
<proteinExistence type="predicted"/>
<reference evidence="1 2" key="1">
    <citation type="journal article" date="2021" name="Hortic Res">
        <title>The domestication of Cucurbita argyrosperma as revealed by the genome of its wild relative.</title>
        <authorList>
            <person name="Barrera-Redondo J."/>
            <person name="Sanchez-de la Vega G."/>
            <person name="Aguirre-Liguori J.A."/>
            <person name="Castellanos-Morales G."/>
            <person name="Gutierrez-Guerrero Y.T."/>
            <person name="Aguirre-Dugua X."/>
            <person name="Aguirre-Planter E."/>
            <person name="Tenaillon M.I."/>
            <person name="Lira-Saade R."/>
            <person name="Eguiarte L.E."/>
        </authorList>
    </citation>
    <scope>NUCLEOTIDE SEQUENCE [LARGE SCALE GENOMIC DNA]</scope>
    <source>
        <strain evidence="1">JBR-2021</strain>
    </source>
</reference>
<keyword evidence="2" id="KW-1185">Reference proteome</keyword>
<organism evidence="1 2">
    <name type="scientific">Cucurbita argyrosperma subsp. sororia</name>
    <dbReference type="NCBI Taxonomy" id="37648"/>
    <lineage>
        <taxon>Eukaryota</taxon>
        <taxon>Viridiplantae</taxon>
        <taxon>Streptophyta</taxon>
        <taxon>Embryophyta</taxon>
        <taxon>Tracheophyta</taxon>
        <taxon>Spermatophyta</taxon>
        <taxon>Magnoliopsida</taxon>
        <taxon>eudicotyledons</taxon>
        <taxon>Gunneridae</taxon>
        <taxon>Pentapetalae</taxon>
        <taxon>rosids</taxon>
        <taxon>fabids</taxon>
        <taxon>Cucurbitales</taxon>
        <taxon>Cucurbitaceae</taxon>
        <taxon>Cucurbiteae</taxon>
        <taxon>Cucurbita</taxon>
    </lineage>
</organism>
<dbReference type="Proteomes" id="UP000685013">
    <property type="component" value="Chromosome 18"/>
</dbReference>
<dbReference type="EMBL" id="JAGKQH010000018">
    <property type="protein sequence ID" value="KAG6573882.1"/>
    <property type="molecule type" value="Genomic_DNA"/>
</dbReference>
<dbReference type="AlphaFoldDB" id="A0AAV6M2F7"/>
<accession>A0AAV6M2F7</accession>
<name>A0AAV6M2F7_9ROSI</name>
<evidence type="ECO:0000313" key="1">
    <source>
        <dbReference type="EMBL" id="KAG6573882.1"/>
    </source>
</evidence>
<protein>
    <submittedName>
        <fullName evidence="1">Uncharacterized protein</fullName>
    </submittedName>
</protein>
<sequence length="134" mass="15581">MPFIPRHEQVRHPLSRQLTACLEKTLLEPDSFEVTIDYRGMKPLNLLMLLEHMRNRPNIFSIEIPIFWISFVSIRASAKPTQELRMIENVDGLKVAPTSRAIQSLLPPYDVEKLIEKLAFVSHVQQVFDEVVWS</sequence>
<feature type="non-terminal residue" evidence="1">
    <location>
        <position position="1"/>
    </location>
</feature>
<gene>
    <name evidence="1" type="ORF">SDJN03_27769</name>
</gene>